<proteinExistence type="predicted"/>
<accession>A0A9E7I0X8</accession>
<gene>
    <name evidence="1" type="ORF">MUK42_12988</name>
</gene>
<evidence type="ECO:0000313" key="1">
    <source>
        <dbReference type="EMBL" id="URE39522.1"/>
    </source>
</evidence>
<sequence length="186" mass="21097">MEMRRGLFVSEDGRRRRRHLVEALCDKERVKELVLDYQLLQRTIHEVGGLGFVIEKVMELADLQAINGSWSHLLSVKHWQSRKASSMLGKGPRINHMRQNIGLTQRATVRIFRTTQANIDDDDDGVEQGARMGGAIGRSYNHQAQSVLDLGVNHPSKSPATSNPATWTVRPVCMQYLLKLSLTRLR</sequence>
<keyword evidence="2" id="KW-1185">Reference proteome</keyword>
<organism evidence="1 2">
    <name type="scientific">Musa troglodytarum</name>
    <name type="common">fe'i banana</name>
    <dbReference type="NCBI Taxonomy" id="320322"/>
    <lineage>
        <taxon>Eukaryota</taxon>
        <taxon>Viridiplantae</taxon>
        <taxon>Streptophyta</taxon>
        <taxon>Embryophyta</taxon>
        <taxon>Tracheophyta</taxon>
        <taxon>Spermatophyta</taxon>
        <taxon>Magnoliopsida</taxon>
        <taxon>Liliopsida</taxon>
        <taxon>Zingiberales</taxon>
        <taxon>Musaceae</taxon>
        <taxon>Musa</taxon>
    </lineage>
</organism>
<reference evidence="1" key="1">
    <citation type="submission" date="2022-05" db="EMBL/GenBank/DDBJ databases">
        <title>The Musa troglodytarum L. genome provides insights into the mechanism of non-climacteric behaviour and enrichment of carotenoids.</title>
        <authorList>
            <person name="Wang J."/>
        </authorList>
    </citation>
    <scope>NUCLEOTIDE SEQUENCE</scope>
    <source>
        <tissue evidence="1">Leaf</tissue>
    </source>
</reference>
<name>A0A9E7I0X8_9LILI</name>
<dbReference type="Proteomes" id="UP001055439">
    <property type="component" value="Chromosome 8"/>
</dbReference>
<protein>
    <submittedName>
        <fullName evidence="1">Uncharacterized protein</fullName>
    </submittedName>
</protein>
<dbReference type="EMBL" id="CP097510">
    <property type="protein sequence ID" value="URE39522.1"/>
    <property type="molecule type" value="Genomic_DNA"/>
</dbReference>
<evidence type="ECO:0000313" key="2">
    <source>
        <dbReference type="Proteomes" id="UP001055439"/>
    </source>
</evidence>
<dbReference type="AlphaFoldDB" id="A0A9E7I0X8"/>